<evidence type="ECO:0000313" key="3">
    <source>
        <dbReference type="EMBL" id="THY08531.1"/>
    </source>
</evidence>
<feature type="compositionally biased region" description="Basic and acidic residues" evidence="1">
    <location>
        <begin position="287"/>
        <end position="298"/>
    </location>
</feature>
<dbReference type="AlphaFoldDB" id="A0A4S9JZG5"/>
<dbReference type="EMBL" id="QZBD01000690">
    <property type="protein sequence ID" value="THY08531.1"/>
    <property type="molecule type" value="Genomic_DNA"/>
</dbReference>
<dbReference type="Proteomes" id="UP000306584">
    <property type="component" value="Unassembled WGS sequence"/>
</dbReference>
<sequence>MPPKLNHTSNHHASDPDNEVVCPIKSADGSNCRKKCLGEKRFRSMQEHIRRAHPEYYIPKLPATKESFELMVNSPPSERPPRVELWSPTSAPRQPRSQPADHHHNNDQYAVGGPSAGVFNAPVSVAYDSLSSYGFQGGLGPVQIAPDGYGLPAEYRRGSLIPAASAAAALAQLHYARPDGEWDNDQVGPDCTDDAAPSAKYMRQNYFNDHVTDAKRAHMVDPTLSAGQQFLDSQYQEDQNPSGIMSASLLKSPASRQNTLPPMQRSISHSSRPRKNSLTQSARKAKHERDKIKSENRKALSAEPNMYGKRWEDLIDAATSATEEDRDLTPLPVSPYKSPQVGARTPLAPFALGSQFQSYTASPLQQTLTPPPADADGPPLDMGPFPSVEDNAVSSSIDSNQSGNNFHIMPSQALSSDSSPMFSNPVQIYCAGCRRLSILKECFACTECICGLCGGCVDALMAEQSRGRIAQCPRCRTMSGRFKQFQLDIR</sequence>
<proteinExistence type="predicted"/>
<evidence type="ECO:0000256" key="1">
    <source>
        <dbReference type="SAM" id="MobiDB-lite"/>
    </source>
</evidence>
<feature type="domain" description="RING zinc finger-like" evidence="2">
    <location>
        <begin position="428"/>
        <end position="475"/>
    </location>
</feature>
<comment type="caution">
    <text evidence="3">The sequence shown here is derived from an EMBL/GenBank/DDBJ whole genome shotgun (WGS) entry which is preliminary data.</text>
</comment>
<feature type="compositionally biased region" description="Polar residues" evidence="1">
    <location>
        <begin position="87"/>
        <end position="97"/>
    </location>
</feature>
<dbReference type="Pfam" id="PF25080">
    <property type="entry name" value="zf_RING-like"/>
    <property type="match status" value="1"/>
</dbReference>
<dbReference type="InterPro" id="IPR056929">
    <property type="entry name" value="Znf_RING-like"/>
</dbReference>
<name>A0A4S9JZG5_AURPU</name>
<accession>A0A4S9JZG5</accession>
<protein>
    <recommendedName>
        <fullName evidence="2">RING zinc finger-like domain-containing protein</fullName>
    </recommendedName>
</protein>
<evidence type="ECO:0000313" key="4">
    <source>
        <dbReference type="Proteomes" id="UP000306584"/>
    </source>
</evidence>
<organism evidence="3 4">
    <name type="scientific">Aureobasidium pullulans</name>
    <name type="common">Black yeast</name>
    <name type="synonym">Pullularia pullulans</name>
    <dbReference type="NCBI Taxonomy" id="5580"/>
    <lineage>
        <taxon>Eukaryota</taxon>
        <taxon>Fungi</taxon>
        <taxon>Dikarya</taxon>
        <taxon>Ascomycota</taxon>
        <taxon>Pezizomycotina</taxon>
        <taxon>Dothideomycetes</taxon>
        <taxon>Dothideomycetidae</taxon>
        <taxon>Dothideales</taxon>
        <taxon>Saccotheciaceae</taxon>
        <taxon>Aureobasidium</taxon>
    </lineage>
</organism>
<feature type="compositionally biased region" description="Polar residues" evidence="1">
    <location>
        <begin position="254"/>
        <end position="282"/>
    </location>
</feature>
<feature type="region of interest" description="Disordered" evidence="1">
    <location>
        <begin position="1"/>
        <end position="25"/>
    </location>
</feature>
<feature type="region of interest" description="Disordered" evidence="1">
    <location>
        <begin position="252"/>
        <end position="298"/>
    </location>
</feature>
<evidence type="ECO:0000259" key="2">
    <source>
        <dbReference type="Pfam" id="PF25080"/>
    </source>
</evidence>
<gene>
    <name evidence="3" type="ORF">D6D01_09633</name>
</gene>
<feature type="region of interest" description="Disordered" evidence="1">
    <location>
        <begin position="71"/>
        <end position="112"/>
    </location>
</feature>
<reference evidence="3 4" key="1">
    <citation type="submission" date="2018-10" db="EMBL/GenBank/DDBJ databases">
        <title>Fifty Aureobasidium pullulans genomes reveal a recombining polyextremotolerant generalist.</title>
        <authorList>
            <person name="Gostincar C."/>
            <person name="Turk M."/>
            <person name="Zajc J."/>
            <person name="Gunde-Cimerman N."/>
        </authorList>
    </citation>
    <scope>NUCLEOTIDE SEQUENCE [LARGE SCALE GENOMIC DNA]</scope>
    <source>
        <strain evidence="3 4">EXF-6604</strain>
    </source>
</reference>